<dbReference type="SMART" id="SM00062">
    <property type="entry name" value="PBPb"/>
    <property type="match status" value="1"/>
</dbReference>
<organism evidence="3 4">
    <name type="scientific">Maridesulfovibrio ferrireducens</name>
    <dbReference type="NCBI Taxonomy" id="246191"/>
    <lineage>
        <taxon>Bacteria</taxon>
        <taxon>Pseudomonadati</taxon>
        <taxon>Thermodesulfobacteriota</taxon>
        <taxon>Desulfovibrionia</taxon>
        <taxon>Desulfovibrionales</taxon>
        <taxon>Desulfovibrionaceae</taxon>
        <taxon>Maridesulfovibrio</taxon>
    </lineage>
</organism>
<dbReference type="PANTHER" id="PTHR38834:SF3">
    <property type="entry name" value="SOLUTE-BINDING PROTEIN FAMILY 3_N-TERMINAL DOMAIN-CONTAINING PROTEIN"/>
    <property type="match status" value="1"/>
</dbReference>
<dbReference type="STRING" id="246191.SAMN05660337_2676"/>
<dbReference type="SUPFAM" id="SSF53850">
    <property type="entry name" value="Periplasmic binding protein-like II"/>
    <property type="match status" value="1"/>
</dbReference>
<dbReference type="EMBL" id="FNGA01000004">
    <property type="protein sequence ID" value="SDL33291.1"/>
    <property type="molecule type" value="Genomic_DNA"/>
</dbReference>
<sequence>MPKIIFAIMTLLLCLTSLPVNAKDKITFATQDFPPFSYLENGEVQGPGAAIIKKICVKLETNYEIILRPWRRSQSMFKKGEVQALFLIGKNKQRESWMTFSLPILNTQYGFFECTTTPINYKNIYSLRGKRVGVYGPSNTSNELIKISKPLRGRISIDTTPDDIAPFKKLSKCRVDAVYSNKEVGFAMIEKLNLDNIQFAGANKNINYYIGFSKEFAPPEFVKKFNKELENMKKTGELQLILDKFGMQAAHEEQ</sequence>
<proteinExistence type="predicted"/>
<dbReference type="Proteomes" id="UP000199053">
    <property type="component" value="Unassembled WGS sequence"/>
</dbReference>
<evidence type="ECO:0000313" key="3">
    <source>
        <dbReference type="EMBL" id="SDL33291.1"/>
    </source>
</evidence>
<feature type="signal peptide" evidence="1">
    <location>
        <begin position="1"/>
        <end position="22"/>
    </location>
</feature>
<reference evidence="4" key="1">
    <citation type="submission" date="2016-10" db="EMBL/GenBank/DDBJ databases">
        <authorList>
            <person name="Varghese N."/>
            <person name="Submissions S."/>
        </authorList>
    </citation>
    <scope>NUCLEOTIDE SEQUENCE [LARGE SCALE GENOMIC DNA]</scope>
    <source>
        <strain evidence="4">DSM 16995</strain>
    </source>
</reference>
<gene>
    <name evidence="3" type="ORF">SAMN05660337_2676</name>
</gene>
<evidence type="ECO:0000256" key="1">
    <source>
        <dbReference type="SAM" id="SignalP"/>
    </source>
</evidence>
<dbReference type="RefSeq" id="WP_244512287.1">
    <property type="nucleotide sequence ID" value="NZ_FNGA01000004.1"/>
</dbReference>
<dbReference type="InterPro" id="IPR001638">
    <property type="entry name" value="Solute-binding_3/MltF_N"/>
</dbReference>
<evidence type="ECO:0000259" key="2">
    <source>
        <dbReference type="SMART" id="SM00062"/>
    </source>
</evidence>
<dbReference type="Pfam" id="PF00497">
    <property type="entry name" value="SBP_bac_3"/>
    <property type="match status" value="1"/>
</dbReference>
<dbReference type="AlphaFoldDB" id="A0A1G9J7H0"/>
<evidence type="ECO:0000313" key="4">
    <source>
        <dbReference type="Proteomes" id="UP000199053"/>
    </source>
</evidence>
<keyword evidence="1" id="KW-0732">Signal</keyword>
<accession>A0A1G9J7H0</accession>
<feature type="domain" description="Solute-binding protein family 3/N-terminal" evidence="2">
    <location>
        <begin position="25"/>
        <end position="249"/>
    </location>
</feature>
<dbReference type="Gene3D" id="3.40.190.10">
    <property type="entry name" value="Periplasmic binding protein-like II"/>
    <property type="match status" value="2"/>
</dbReference>
<keyword evidence="4" id="KW-1185">Reference proteome</keyword>
<name>A0A1G9J7H0_9BACT</name>
<feature type="chain" id="PRO_5011649815" evidence="1">
    <location>
        <begin position="23"/>
        <end position="254"/>
    </location>
</feature>
<dbReference type="PANTHER" id="PTHR38834">
    <property type="entry name" value="PERIPLASMIC SUBSTRATE BINDING PROTEIN FAMILY 3"/>
    <property type="match status" value="1"/>
</dbReference>
<protein>
    <submittedName>
        <fullName evidence="3">Amino acid ABC transporter substrate-binding protein, PAAT family</fullName>
    </submittedName>
</protein>